<name>A0AAD0JVU9_9ACTN</name>
<evidence type="ECO:0000259" key="2">
    <source>
        <dbReference type="PROSITE" id="PS50987"/>
    </source>
</evidence>
<dbReference type="InterPro" id="IPR011991">
    <property type="entry name" value="ArsR-like_HTH"/>
</dbReference>
<evidence type="ECO:0000313" key="4">
    <source>
        <dbReference type="Proteomes" id="UP000244903"/>
    </source>
</evidence>
<protein>
    <submittedName>
        <fullName evidence="3">Transcriptional regulator</fullName>
    </submittedName>
</protein>
<dbReference type="InterPro" id="IPR036388">
    <property type="entry name" value="WH-like_DNA-bd_sf"/>
</dbReference>
<feature type="domain" description="HTH arsR-type" evidence="2">
    <location>
        <begin position="1"/>
        <end position="97"/>
    </location>
</feature>
<evidence type="ECO:0000313" key="3">
    <source>
        <dbReference type="EMBL" id="AWH96750.1"/>
    </source>
</evidence>
<dbReference type="InterPro" id="IPR036390">
    <property type="entry name" value="WH_DNA-bd_sf"/>
</dbReference>
<dbReference type="GO" id="GO:0003700">
    <property type="term" value="F:DNA-binding transcription factor activity"/>
    <property type="evidence" value="ECO:0007669"/>
    <property type="project" value="InterPro"/>
</dbReference>
<dbReference type="CDD" id="cd00090">
    <property type="entry name" value="HTH_ARSR"/>
    <property type="match status" value="1"/>
</dbReference>
<dbReference type="RefSeq" id="WP_107746870.1">
    <property type="nucleotide sequence ID" value="NZ_CP015453.1"/>
</dbReference>
<accession>A0AAD0JVU9</accession>
<keyword evidence="4" id="KW-1185">Reference proteome</keyword>
<sequence>MSEVKQAGDPLSRVFQALADPTRRGILERLSTGPATVGELSEPFDISAPAISQHLRVLEASGLIERSTRAQWRVCTLRPEPLDAATDWVERNRALWQQKFDRLDDVLTDIQPGHVDPTDRGITPRSKE</sequence>
<dbReference type="SMART" id="SM00418">
    <property type="entry name" value="HTH_ARSR"/>
    <property type="match status" value="1"/>
</dbReference>
<dbReference type="PRINTS" id="PR00778">
    <property type="entry name" value="HTHARSR"/>
</dbReference>
<reference evidence="3 4" key="1">
    <citation type="submission" date="2016-04" db="EMBL/GenBank/DDBJ databases">
        <title>Complete genome sequence of the haloalkaliphilic hydrocarbon-degrading bacterium Dietzia psychralcaliphila ILA-1T, isolated from a drain of a fish product-processing plant.</title>
        <authorList>
            <person name="Zhao J."/>
            <person name="Hu B."/>
            <person name="Geng S."/>
            <person name="Nie Y."/>
            <person name="Tang Y."/>
        </authorList>
    </citation>
    <scope>NUCLEOTIDE SEQUENCE [LARGE SCALE GENOMIC DNA]</scope>
    <source>
        <strain evidence="3 4">ILA-1</strain>
    </source>
</reference>
<dbReference type="NCBIfam" id="NF033788">
    <property type="entry name" value="HTH_metalloreg"/>
    <property type="match status" value="1"/>
</dbReference>
<dbReference type="PANTHER" id="PTHR38600:SF2">
    <property type="entry name" value="SLL0088 PROTEIN"/>
    <property type="match status" value="1"/>
</dbReference>
<feature type="region of interest" description="Disordered" evidence="1">
    <location>
        <begin position="109"/>
        <end position="128"/>
    </location>
</feature>
<dbReference type="AlphaFoldDB" id="A0AAD0JVU9"/>
<dbReference type="InterPro" id="IPR001845">
    <property type="entry name" value="HTH_ArsR_DNA-bd_dom"/>
</dbReference>
<dbReference type="PANTHER" id="PTHR38600">
    <property type="entry name" value="TRANSCRIPTIONAL REGULATORY PROTEIN"/>
    <property type="match status" value="1"/>
</dbReference>
<dbReference type="KEGG" id="dpc:A6048_16085"/>
<proteinExistence type="predicted"/>
<organism evidence="3 4">
    <name type="scientific">Dietzia psychralcaliphila</name>
    <dbReference type="NCBI Taxonomy" id="139021"/>
    <lineage>
        <taxon>Bacteria</taxon>
        <taxon>Bacillati</taxon>
        <taxon>Actinomycetota</taxon>
        <taxon>Actinomycetes</taxon>
        <taxon>Mycobacteriales</taxon>
        <taxon>Dietziaceae</taxon>
        <taxon>Dietzia</taxon>
    </lineage>
</organism>
<dbReference type="Gene3D" id="1.10.10.10">
    <property type="entry name" value="Winged helix-like DNA-binding domain superfamily/Winged helix DNA-binding domain"/>
    <property type="match status" value="1"/>
</dbReference>
<dbReference type="PROSITE" id="PS50987">
    <property type="entry name" value="HTH_ARSR_2"/>
    <property type="match status" value="1"/>
</dbReference>
<dbReference type="Proteomes" id="UP000244903">
    <property type="component" value="Chromosome"/>
</dbReference>
<evidence type="ECO:0000256" key="1">
    <source>
        <dbReference type="SAM" id="MobiDB-lite"/>
    </source>
</evidence>
<dbReference type="Pfam" id="PF12840">
    <property type="entry name" value="HTH_20"/>
    <property type="match status" value="1"/>
</dbReference>
<dbReference type="SUPFAM" id="SSF46785">
    <property type="entry name" value="Winged helix' DNA-binding domain"/>
    <property type="match status" value="1"/>
</dbReference>
<gene>
    <name evidence="3" type="ORF">A6048_16085</name>
</gene>
<dbReference type="EMBL" id="CP015453">
    <property type="protein sequence ID" value="AWH96750.1"/>
    <property type="molecule type" value="Genomic_DNA"/>
</dbReference>